<evidence type="ECO:0000256" key="9">
    <source>
        <dbReference type="PROSITE-ProRule" id="PRU00782"/>
    </source>
</evidence>
<dbReference type="InterPro" id="IPR001609">
    <property type="entry name" value="Myosin_head_motor_dom-like"/>
</dbReference>
<dbReference type="FunFam" id="3.40.850.10:FF:000101">
    <property type="entry name" value="Slow myosin heavy chain 2"/>
    <property type="match status" value="1"/>
</dbReference>
<protein>
    <recommendedName>
        <fullName evidence="10">Myosin motor domain-containing protein</fullName>
    </recommendedName>
</protein>
<keyword evidence="7 9" id="KW-0009">Actin-binding</keyword>
<reference evidence="11 12" key="1">
    <citation type="submission" date="2009-11" db="EMBL/GenBank/DDBJ databases">
        <title>Annotation of Allomyces macrogynus ATCC 38327.</title>
        <authorList>
            <consortium name="The Broad Institute Genome Sequencing Platform"/>
            <person name="Russ C."/>
            <person name="Cuomo C."/>
            <person name="Burger G."/>
            <person name="Gray M.W."/>
            <person name="Holland P.W.H."/>
            <person name="King N."/>
            <person name="Lang F.B.F."/>
            <person name="Roger A.J."/>
            <person name="Ruiz-Trillo I."/>
            <person name="Young S.K."/>
            <person name="Zeng Q."/>
            <person name="Gargeya S."/>
            <person name="Fitzgerald M."/>
            <person name="Haas B."/>
            <person name="Abouelleil A."/>
            <person name="Alvarado L."/>
            <person name="Arachchi H.M."/>
            <person name="Berlin A."/>
            <person name="Chapman S.B."/>
            <person name="Gearin G."/>
            <person name="Goldberg J."/>
            <person name="Griggs A."/>
            <person name="Gujja S."/>
            <person name="Hansen M."/>
            <person name="Heiman D."/>
            <person name="Howarth C."/>
            <person name="Larimer J."/>
            <person name="Lui A."/>
            <person name="MacDonald P.J.P."/>
            <person name="McCowen C."/>
            <person name="Montmayeur A."/>
            <person name="Murphy C."/>
            <person name="Neiman D."/>
            <person name="Pearson M."/>
            <person name="Priest M."/>
            <person name="Roberts A."/>
            <person name="Saif S."/>
            <person name="Shea T."/>
            <person name="Sisk P."/>
            <person name="Stolte C."/>
            <person name="Sykes S."/>
            <person name="Wortman J."/>
            <person name="Nusbaum C."/>
            <person name="Birren B."/>
        </authorList>
    </citation>
    <scope>NUCLEOTIDE SEQUENCE [LARGE SCALE GENOMIC DNA]</scope>
    <source>
        <strain evidence="11 12">ATCC 38327</strain>
    </source>
</reference>
<comment type="subunit">
    <text evidence="8">Binds to cdc4 and rlc1.</text>
</comment>
<evidence type="ECO:0000256" key="5">
    <source>
        <dbReference type="ARBA" id="ARBA00023123"/>
    </source>
</evidence>
<feature type="binding site" evidence="9">
    <location>
        <begin position="100"/>
        <end position="107"/>
    </location>
    <ligand>
        <name>ATP</name>
        <dbReference type="ChEBI" id="CHEBI:30616"/>
    </ligand>
</feature>
<evidence type="ECO:0000256" key="1">
    <source>
        <dbReference type="ARBA" id="ARBA00008314"/>
    </source>
</evidence>
<comment type="similarity">
    <text evidence="1 9">Belongs to the TRAFAC class myosin-kinesin ATPase superfamily. Myosin family.</text>
</comment>
<dbReference type="Gene3D" id="1.20.58.530">
    <property type="match status" value="1"/>
</dbReference>
<dbReference type="GO" id="GO:0051015">
    <property type="term" value="F:actin filament binding"/>
    <property type="evidence" value="ECO:0007669"/>
    <property type="project" value="TreeGrafter"/>
</dbReference>
<keyword evidence="2 9" id="KW-0547">Nucleotide-binding</keyword>
<evidence type="ECO:0000256" key="4">
    <source>
        <dbReference type="ARBA" id="ARBA00023054"/>
    </source>
</evidence>
<dbReference type="GO" id="GO:0016020">
    <property type="term" value="C:membrane"/>
    <property type="evidence" value="ECO:0007669"/>
    <property type="project" value="TreeGrafter"/>
</dbReference>
<dbReference type="eggNOG" id="KOG0161">
    <property type="taxonomic scope" value="Eukaryota"/>
</dbReference>
<dbReference type="SUPFAM" id="SSF52540">
    <property type="entry name" value="P-loop containing nucleoside triphosphate hydrolases"/>
    <property type="match status" value="1"/>
</dbReference>
<dbReference type="PROSITE" id="PS51456">
    <property type="entry name" value="MYOSIN_MOTOR"/>
    <property type="match status" value="1"/>
</dbReference>
<evidence type="ECO:0000313" key="11">
    <source>
        <dbReference type="EMBL" id="KNE73324.1"/>
    </source>
</evidence>
<keyword evidence="12" id="KW-1185">Reference proteome</keyword>
<dbReference type="Gene3D" id="3.40.850.10">
    <property type="entry name" value="Kinesin motor domain"/>
    <property type="match status" value="2"/>
</dbReference>
<keyword evidence="6 9" id="KW-0505">Motor protein</keyword>
<proteinExistence type="inferred from homology"/>
<dbReference type="InterPro" id="IPR027417">
    <property type="entry name" value="P-loop_NTPase"/>
</dbReference>
<evidence type="ECO:0000259" key="10">
    <source>
        <dbReference type="PROSITE" id="PS51456"/>
    </source>
</evidence>
<sequence>MNPPKFDKAEDMADLAYLNEASVVHNLRERYFSNLIYTYSGLFLVAVNPYHRLPIYSENVILSYQQKKRAEMPPHVYAVTDAAYRALLQDRESQSILITGESGAGKTENTKKVIQYLAYIAGEKSANQAMGTLEQQILQANPILESFGNAQTIRNNNSSRFGKFVRIEFSASGQIAGANIERYLLEKSRVTHQTAKERSYHIFYQLVKGASPDLKKQLLLDAGLNDYNFIKSSNKNIEGVDDVADFVQLQEAMSIMGFSKDEQVDLFRTVAATTTSSSTARSWRRSTRTCTLPTRPRGKSPRPRRDWVLCYWGATCLSGRRLTLFLLPADTATDRARAGYAQSQHQGNAVLERAHATLGPTAARSKFIGVLDIAGFEIFDVNSFEQLCINYTNERLQQFFNHHMFILEQEEYRKEGIEWKFIDFGLDLQPTIDLIEKANPIGILSCLDEECVMPKATDKTFTDKLHTLWKGKSAKYETPRFQEGFIIHHYAGKVEYKTSGWLDKNKDPLNENVTRLIANSSDKYLASLFADYLGDGESGTGLAANGVGVVAGKAMMVKKGAFRTVAQKHKEQLVSLMATLYDTTPHF</sequence>
<dbReference type="GO" id="GO:0120104">
    <property type="term" value="C:mitotic actomyosin contractile ring, proximal layer"/>
    <property type="evidence" value="ECO:0007669"/>
    <property type="project" value="UniProtKB-ARBA"/>
</dbReference>
<dbReference type="OMA" id="CLEFHCF"/>
<feature type="domain" description="Myosin motor" evidence="10">
    <location>
        <begin position="7"/>
        <end position="587"/>
    </location>
</feature>
<gene>
    <name evidence="11" type="ORF">AMAG_20747</name>
</gene>
<dbReference type="FunFam" id="1.10.10.820:FF:000001">
    <property type="entry name" value="Myosin heavy chain"/>
    <property type="match status" value="1"/>
</dbReference>
<dbReference type="PANTHER" id="PTHR13140">
    <property type="entry name" value="MYOSIN"/>
    <property type="match status" value="1"/>
</dbReference>
<comment type="caution">
    <text evidence="9">Lacks conserved residue(s) required for the propagation of feature annotation.</text>
</comment>
<dbReference type="AlphaFoldDB" id="A0A0L0TFE3"/>
<feature type="non-terminal residue" evidence="11">
    <location>
        <position position="587"/>
    </location>
</feature>
<dbReference type="GO" id="GO:1902404">
    <property type="term" value="P:mitotic actomyosin contractile ring contraction"/>
    <property type="evidence" value="ECO:0007669"/>
    <property type="project" value="UniProtKB-ARBA"/>
</dbReference>
<dbReference type="InterPro" id="IPR036961">
    <property type="entry name" value="Kinesin_motor_dom_sf"/>
</dbReference>
<evidence type="ECO:0000256" key="8">
    <source>
        <dbReference type="ARBA" id="ARBA00064372"/>
    </source>
</evidence>
<dbReference type="FunFam" id="1.20.58.530:FF:000001">
    <property type="entry name" value="Myosin heavy chain"/>
    <property type="match status" value="1"/>
</dbReference>
<dbReference type="GO" id="GO:1903475">
    <property type="term" value="P:mitotic actomyosin contractile ring assembly"/>
    <property type="evidence" value="ECO:0007669"/>
    <property type="project" value="UniProtKB-ARBA"/>
</dbReference>
<dbReference type="PANTHER" id="PTHR13140:SF857">
    <property type="entry name" value="MYOSIN-11"/>
    <property type="match status" value="1"/>
</dbReference>
<dbReference type="PRINTS" id="PR00193">
    <property type="entry name" value="MYOSINHEAVY"/>
</dbReference>
<name>A0A0L0TFE3_ALLM3</name>
<dbReference type="EMBL" id="GG745394">
    <property type="protein sequence ID" value="KNE73324.1"/>
    <property type="molecule type" value="Genomic_DNA"/>
</dbReference>
<keyword evidence="3 9" id="KW-0067">ATP-binding</keyword>
<keyword evidence="5 9" id="KW-0518">Myosin</keyword>
<dbReference type="GO" id="GO:0016459">
    <property type="term" value="C:myosin complex"/>
    <property type="evidence" value="ECO:0007669"/>
    <property type="project" value="UniProtKB-KW"/>
</dbReference>
<dbReference type="GO" id="GO:0000146">
    <property type="term" value="F:microfilament motor activity"/>
    <property type="evidence" value="ECO:0007669"/>
    <property type="project" value="TreeGrafter"/>
</dbReference>
<reference evidence="12" key="2">
    <citation type="submission" date="2009-11" db="EMBL/GenBank/DDBJ databases">
        <title>The Genome Sequence of Allomyces macrogynus strain ATCC 38327.</title>
        <authorList>
            <consortium name="The Broad Institute Genome Sequencing Platform"/>
            <person name="Russ C."/>
            <person name="Cuomo C."/>
            <person name="Shea T."/>
            <person name="Young S.K."/>
            <person name="Zeng Q."/>
            <person name="Koehrsen M."/>
            <person name="Haas B."/>
            <person name="Borodovsky M."/>
            <person name="Guigo R."/>
            <person name="Alvarado L."/>
            <person name="Berlin A."/>
            <person name="Borenstein D."/>
            <person name="Chen Z."/>
            <person name="Engels R."/>
            <person name="Freedman E."/>
            <person name="Gellesch M."/>
            <person name="Goldberg J."/>
            <person name="Griggs A."/>
            <person name="Gujja S."/>
            <person name="Heiman D."/>
            <person name="Hepburn T."/>
            <person name="Howarth C."/>
            <person name="Jen D."/>
            <person name="Larson L."/>
            <person name="Lewis B."/>
            <person name="Mehta T."/>
            <person name="Park D."/>
            <person name="Pearson M."/>
            <person name="Roberts A."/>
            <person name="Saif S."/>
            <person name="Shenoy N."/>
            <person name="Sisk P."/>
            <person name="Stolte C."/>
            <person name="Sykes S."/>
            <person name="Walk T."/>
            <person name="White J."/>
            <person name="Yandava C."/>
            <person name="Burger G."/>
            <person name="Gray M.W."/>
            <person name="Holland P.W.H."/>
            <person name="King N."/>
            <person name="Lang F.B.F."/>
            <person name="Roger A.J."/>
            <person name="Ruiz-Trillo I."/>
            <person name="Lander E."/>
            <person name="Nusbaum C."/>
        </authorList>
    </citation>
    <scope>NUCLEOTIDE SEQUENCE [LARGE SCALE GENOMIC DNA]</scope>
    <source>
        <strain evidence="12">ATCC 38327</strain>
    </source>
</reference>
<keyword evidence="4" id="KW-0175">Coiled coil</keyword>
<evidence type="ECO:0000256" key="7">
    <source>
        <dbReference type="ARBA" id="ARBA00023203"/>
    </source>
</evidence>
<dbReference type="VEuPathDB" id="FungiDB:AMAG_20747"/>
<dbReference type="OrthoDB" id="6108017at2759"/>
<dbReference type="Proteomes" id="UP000054350">
    <property type="component" value="Unassembled WGS sequence"/>
</dbReference>
<dbReference type="GO" id="GO:0007015">
    <property type="term" value="P:actin filament organization"/>
    <property type="evidence" value="ECO:0007669"/>
    <property type="project" value="TreeGrafter"/>
</dbReference>
<dbReference type="CDD" id="cd01377">
    <property type="entry name" value="MYSc_class_II"/>
    <property type="match status" value="1"/>
</dbReference>
<dbReference type="Pfam" id="PF00063">
    <property type="entry name" value="Myosin_head"/>
    <property type="match status" value="2"/>
</dbReference>
<dbReference type="SMART" id="SM00242">
    <property type="entry name" value="MYSc"/>
    <property type="match status" value="1"/>
</dbReference>
<evidence type="ECO:0000256" key="3">
    <source>
        <dbReference type="ARBA" id="ARBA00022840"/>
    </source>
</evidence>
<organism evidence="11 12">
    <name type="scientific">Allomyces macrogynus (strain ATCC 38327)</name>
    <name type="common">Allomyces javanicus var. macrogynus</name>
    <dbReference type="NCBI Taxonomy" id="578462"/>
    <lineage>
        <taxon>Eukaryota</taxon>
        <taxon>Fungi</taxon>
        <taxon>Fungi incertae sedis</taxon>
        <taxon>Blastocladiomycota</taxon>
        <taxon>Blastocladiomycetes</taxon>
        <taxon>Blastocladiales</taxon>
        <taxon>Blastocladiaceae</taxon>
        <taxon>Allomyces</taxon>
    </lineage>
</organism>
<evidence type="ECO:0000256" key="6">
    <source>
        <dbReference type="ARBA" id="ARBA00023175"/>
    </source>
</evidence>
<evidence type="ECO:0000256" key="2">
    <source>
        <dbReference type="ARBA" id="ARBA00022741"/>
    </source>
</evidence>
<evidence type="ECO:0000313" key="12">
    <source>
        <dbReference type="Proteomes" id="UP000054350"/>
    </source>
</evidence>
<dbReference type="STRING" id="578462.A0A0L0TFE3"/>
<dbReference type="GO" id="GO:0005524">
    <property type="term" value="F:ATP binding"/>
    <property type="evidence" value="ECO:0007669"/>
    <property type="project" value="UniProtKB-UniRule"/>
</dbReference>
<accession>A0A0L0TFE3</accession>